<accession>A0ACB9PG73</accession>
<sequence>MMKHEPKPCLTETEDDDFLSQVAAVEADALSNKRRKITPASGGSSAAPKEECNGLYMAALKGNNTLPLVPRSSAQGRDKVVTVAGENGAIFSGGCFKCGNLGHWARDCVEAGSAGGGGAGGYVGNFRNDESVAEKPCPCGLGACLVLTANTERNRGRKFYRCPLRQENGGCKFFEWCDSTAGTTINGGSHTVESYSWYPHIQCPCGAPDPCQILTARTGKNIGQQFYRCPLNRESSCGFFKWCNEVAAGFAESGGSYKSSSNMGDKNKPSSDLKSGSACFRCGKDGHWAKDCSITSASYCAAEGKRSASSGSCYKCNKPGHWARDCPSS</sequence>
<dbReference type="EMBL" id="CM039429">
    <property type="protein sequence ID" value="KAI4347755.1"/>
    <property type="molecule type" value="Genomic_DNA"/>
</dbReference>
<protein>
    <submittedName>
        <fullName evidence="1">Uncharacterized protein</fullName>
    </submittedName>
</protein>
<keyword evidence="2" id="KW-1185">Reference proteome</keyword>
<name>A0ACB9PG73_BAUVA</name>
<organism evidence="1 2">
    <name type="scientific">Bauhinia variegata</name>
    <name type="common">Purple orchid tree</name>
    <name type="synonym">Phanera variegata</name>
    <dbReference type="NCBI Taxonomy" id="167791"/>
    <lineage>
        <taxon>Eukaryota</taxon>
        <taxon>Viridiplantae</taxon>
        <taxon>Streptophyta</taxon>
        <taxon>Embryophyta</taxon>
        <taxon>Tracheophyta</taxon>
        <taxon>Spermatophyta</taxon>
        <taxon>Magnoliopsida</taxon>
        <taxon>eudicotyledons</taxon>
        <taxon>Gunneridae</taxon>
        <taxon>Pentapetalae</taxon>
        <taxon>rosids</taxon>
        <taxon>fabids</taxon>
        <taxon>Fabales</taxon>
        <taxon>Fabaceae</taxon>
        <taxon>Cercidoideae</taxon>
        <taxon>Cercideae</taxon>
        <taxon>Bauhiniinae</taxon>
        <taxon>Bauhinia</taxon>
    </lineage>
</organism>
<evidence type="ECO:0000313" key="2">
    <source>
        <dbReference type="Proteomes" id="UP000828941"/>
    </source>
</evidence>
<reference evidence="1 2" key="1">
    <citation type="journal article" date="2022" name="DNA Res.">
        <title>Chromosomal-level genome assembly of the orchid tree Bauhinia variegata (Leguminosae; Cercidoideae) supports the allotetraploid origin hypothesis of Bauhinia.</title>
        <authorList>
            <person name="Zhong Y."/>
            <person name="Chen Y."/>
            <person name="Zheng D."/>
            <person name="Pang J."/>
            <person name="Liu Y."/>
            <person name="Luo S."/>
            <person name="Meng S."/>
            <person name="Qian L."/>
            <person name="Wei D."/>
            <person name="Dai S."/>
            <person name="Zhou R."/>
        </authorList>
    </citation>
    <scope>NUCLEOTIDE SEQUENCE [LARGE SCALE GENOMIC DNA]</scope>
    <source>
        <strain evidence="1">BV-YZ2020</strain>
    </source>
</reference>
<comment type="caution">
    <text evidence="1">The sequence shown here is derived from an EMBL/GenBank/DDBJ whole genome shotgun (WGS) entry which is preliminary data.</text>
</comment>
<dbReference type="Proteomes" id="UP000828941">
    <property type="component" value="Chromosome 4"/>
</dbReference>
<proteinExistence type="predicted"/>
<evidence type="ECO:0000313" key="1">
    <source>
        <dbReference type="EMBL" id="KAI4347755.1"/>
    </source>
</evidence>
<gene>
    <name evidence="1" type="ORF">L6164_008538</name>
</gene>